<dbReference type="STRING" id="682795.AciX8_0847"/>
<comment type="subunit">
    <text evidence="4">Homodimer.</text>
</comment>
<feature type="chain" id="PRO_5003513036" description="Beta-mannosidase B" evidence="13">
    <location>
        <begin position="24"/>
        <end position="882"/>
    </location>
</feature>
<dbReference type="GO" id="GO:0005576">
    <property type="term" value="C:extracellular region"/>
    <property type="evidence" value="ECO:0007669"/>
    <property type="project" value="UniProtKB-SubCell"/>
</dbReference>
<dbReference type="Pfam" id="PF22666">
    <property type="entry name" value="Glyco_hydro_2_N2"/>
    <property type="match status" value="1"/>
</dbReference>
<dbReference type="GO" id="GO:0004567">
    <property type="term" value="F:beta-mannosidase activity"/>
    <property type="evidence" value="ECO:0007669"/>
    <property type="project" value="UniProtKB-EC"/>
</dbReference>
<dbReference type="GO" id="GO:0005975">
    <property type="term" value="P:carbohydrate metabolic process"/>
    <property type="evidence" value="ECO:0007669"/>
    <property type="project" value="InterPro"/>
</dbReference>
<feature type="domain" description="Glycoside hydrolase family 2 immunoglobulin-like beta-sandwich" evidence="14">
    <location>
        <begin position="230"/>
        <end position="337"/>
    </location>
</feature>
<feature type="domain" description="Mannosidase Ig/CBM-like" evidence="16">
    <location>
        <begin position="694"/>
        <end position="786"/>
    </location>
</feature>
<comment type="similarity">
    <text evidence="10">Belongs to the glycosyl hydrolase 2 family. Beta-mannosidase B subfamily.</text>
</comment>
<dbReference type="PANTHER" id="PTHR43730">
    <property type="entry name" value="BETA-MANNOSIDASE"/>
    <property type="match status" value="1"/>
</dbReference>
<comment type="subcellular location">
    <subcellularLocation>
        <location evidence="2">Secreted</location>
    </subcellularLocation>
</comment>
<dbReference type="EMBL" id="CP003130">
    <property type="protein sequence ID" value="AEU35196.1"/>
    <property type="molecule type" value="Genomic_DNA"/>
</dbReference>
<keyword evidence="6" id="KW-0964">Secreted</keyword>
<dbReference type="Gene3D" id="2.60.40.10">
    <property type="entry name" value="Immunoglobulins"/>
    <property type="match status" value="3"/>
</dbReference>
<evidence type="ECO:0000256" key="8">
    <source>
        <dbReference type="ARBA" id="ARBA00023180"/>
    </source>
</evidence>
<evidence type="ECO:0000256" key="11">
    <source>
        <dbReference type="ARBA" id="ARBA00041069"/>
    </source>
</evidence>
<organism evidence="18 19">
    <name type="scientific">Granulicella mallensis (strain ATCC BAA-1857 / DSM 23137 / MP5ACTX8)</name>
    <dbReference type="NCBI Taxonomy" id="682795"/>
    <lineage>
        <taxon>Bacteria</taxon>
        <taxon>Pseudomonadati</taxon>
        <taxon>Acidobacteriota</taxon>
        <taxon>Terriglobia</taxon>
        <taxon>Terriglobales</taxon>
        <taxon>Acidobacteriaceae</taxon>
        <taxon>Granulicella</taxon>
    </lineage>
</organism>
<feature type="domain" description="Beta-mannosidase-like galactose-binding" evidence="17">
    <location>
        <begin position="56"/>
        <end position="220"/>
    </location>
</feature>
<comment type="pathway">
    <text evidence="3">Glycan metabolism; N-glycan degradation.</text>
</comment>
<evidence type="ECO:0000259" key="16">
    <source>
        <dbReference type="Pfam" id="PF17786"/>
    </source>
</evidence>
<dbReference type="InterPro" id="IPR006102">
    <property type="entry name" value="Ig-like_GH2"/>
</dbReference>
<evidence type="ECO:0000256" key="7">
    <source>
        <dbReference type="ARBA" id="ARBA00022801"/>
    </source>
</evidence>
<dbReference type="InterPro" id="IPR023232">
    <property type="entry name" value="Glyco_hydro_2_AS"/>
</dbReference>
<dbReference type="InterPro" id="IPR013783">
    <property type="entry name" value="Ig-like_fold"/>
</dbReference>
<evidence type="ECO:0000256" key="9">
    <source>
        <dbReference type="ARBA" id="ARBA00023295"/>
    </source>
</evidence>
<evidence type="ECO:0000259" key="17">
    <source>
        <dbReference type="Pfam" id="PF22666"/>
    </source>
</evidence>
<evidence type="ECO:0000313" key="18">
    <source>
        <dbReference type="EMBL" id="AEU35196.1"/>
    </source>
</evidence>
<evidence type="ECO:0000256" key="3">
    <source>
        <dbReference type="ARBA" id="ARBA00004740"/>
    </source>
</evidence>
<dbReference type="InterPro" id="IPR054593">
    <property type="entry name" value="Beta-mannosidase-like_N2"/>
</dbReference>
<dbReference type="InterPro" id="IPR041447">
    <property type="entry name" value="Mannosidase_ig"/>
</dbReference>
<dbReference type="SUPFAM" id="SSF51445">
    <property type="entry name" value="(Trans)glycosidases"/>
    <property type="match status" value="1"/>
</dbReference>
<protein>
    <recommendedName>
        <fullName evidence="11">Beta-mannosidase B</fullName>
        <ecNumber evidence="5">3.2.1.25</ecNumber>
    </recommendedName>
    <alternativeName>
        <fullName evidence="12">Mannanase B</fullName>
    </alternativeName>
</protein>
<evidence type="ECO:0000256" key="12">
    <source>
        <dbReference type="ARBA" id="ARBA00041614"/>
    </source>
</evidence>
<evidence type="ECO:0000256" key="13">
    <source>
        <dbReference type="SAM" id="SignalP"/>
    </source>
</evidence>
<dbReference type="PROSITE" id="PS00608">
    <property type="entry name" value="GLYCOSYL_HYDROL_F2_2"/>
    <property type="match status" value="1"/>
</dbReference>
<name>G8NTG4_GRAMM</name>
<evidence type="ECO:0000313" key="19">
    <source>
        <dbReference type="Proteomes" id="UP000007113"/>
    </source>
</evidence>
<dbReference type="PANTHER" id="PTHR43730:SF1">
    <property type="entry name" value="BETA-MANNOSIDASE"/>
    <property type="match status" value="1"/>
</dbReference>
<dbReference type="EC" id="3.2.1.25" evidence="5"/>
<evidence type="ECO:0000256" key="4">
    <source>
        <dbReference type="ARBA" id="ARBA00011738"/>
    </source>
</evidence>
<feature type="domain" description="Beta-mannosidase Ig-fold" evidence="15">
    <location>
        <begin position="790"/>
        <end position="867"/>
    </location>
</feature>
<dbReference type="Pfam" id="PF00703">
    <property type="entry name" value="Glyco_hydro_2"/>
    <property type="match status" value="1"/>
</dbReference>
<dbReference type="InterPro" id="IPR041625">
    <property type="entry name" value="Beta-mannosidase_Ig"/>
</dbReference>
<evidence type="ECO:0000256" key="2">
    <source>
        <dbReference type="ARBA" id="ARBA00004613"/>
    </source>
</evidence>
<keyword evidence="7 18" id="KW-0378">Hydrolase</keyword>
<dbReference type="Gene3D" id="3.20.20.80">
    <property type="entry name" value="Glycosidases"/>
    <property type="match status" value="1"/>
</dbReference>
<accession>G8NTG4</accession>
<evidence type="ECO:0000256" key="6">
    <source>
        <dbReference type="ARBA" id="ARBA00022525"/>
    </source>
</evidence>
<keyword evidence="13" id="KW-0732">Signal</keyword>
<comment type="catalytic activity">
    <reaction evidence="1">
        <text>Hydrolysis of terminal, non-reducing beta-D-mannose residues in beta-D-mannosides.</text>
        <dbReference type="EC" id="3.2.1.25"/>
    </reaction>
</comment>
<dbReference type="AlphaFoldDB" id="G8NTG4"/>
<keyword evidence="8" id="KW-0325">Glycoprotein</keyword>
<evidence type="ECO:0000259" key="15">
    <source>
        <dbReference type="Pfam" id="PF17753"/>
    </source>
</evidence>
<dbReference type="Pfam" id="PF17753">
    <property type="entry name" value="Ig_mannosidase"/>
    <property type="match status" value="1"/>
</dbReference>
<dbReference type="InterPro" id="IPR036156">
    <property type="entry name" value="Beta-gal/glucu_dom_sf"/>
</dbReference>
<dbReference type="GO" id="GO:0006516">
    <property type="term" value="P:glycoprotein catabolic process"/>
    <property type="evidence" value="ECO:0007669"/>
    <property type="project" value="TreeGrafter"/>
</dbReference>
<sequence length="882" mass="99697" precursor="true">MVSRGRVLLCLLACALVAPSSWAATEARPRVRVPLDSQWTVRQLPDDGLAASRDSKPPQVDGGWLPATVPGDVHLDLLHNGKIPDPFYRDNESKLQWIEKVGWEYQTSIHATPSVLSREHIELVFEGLDTACTIFLNGQRVASPDNMFREWRIDVKPLLHAGSNDLQIVFPAPMKAAEAVAEKDPWHSRTHTDPKGYIRKAVYEFGWDWGPRFGTSGVFRPAYLELWDDARVDDIFVEQENIAAGSAHLDVHTDILASSQIKALVSISYGTGKTELHADRAVTLTPGNNRISIPIEITHPQLWYPSGYGAQPIYHFHVSVKENGRELDAKEAKTGLRSVVLRRDLDKWGRSFEFVVNGIPVFAKGADVIPFDSFPSRVTSANYRRILQSAKDANMNMVRLWGGGYYETEEFYNQCDELGLMIWHDLMFGNNWQPGTYAFKQDIEKEAEYQMTRLRNHPSIVLWSGNNETELLRDWNGNGQLPAPVHERIWEDYLTEFSGILARAVARVDPQTPYWPSSPSADYEELSDTYQSGDNHDWTVWHGNADFSEYEKRPWRFVSEYGFQSFPELKSVESFTLPEDRTSIFTPVMLIHQKNNDGNKIIHDYMTRYYGEPKDFPSFLYASQVLQAEGIKVGAESFRRKRPETMGSIFWQLNDCWPVASWASIDYYGRWKALQYYARRFYAPVLVSPHVEDGTLAIYVVSDRTKSESANLHLRIMHFDGSVVKEIKQAVDVAPLASAVYLKVPLAELKEQDGKSVDLTKVFASVELSAEGETPSSNLVYFAPTKQIKLPQPDINTVLTKDGTGYDLELKSAVLARSVFVSFDHLDAQLSDNYVDLLPGQAVRLHIKSDAGLNQVKSEMKIISLANAFAPQAEGHVVRSGR</sequence>
<dbReference type="InterPro" id="IPR008979">
    <property type="entry name" value="Galactose-bd-like_sf"/>
</dbReference>
<dbReference type="SUPFAM" id="SSF49303">
    <property type="entry name" value="beta-Galactosidase/glucuronidase domain"/>
    <property type="match status" value="3"/>
</dbReference>
<evidence type="ECO:0000256" key="1">
    <source>
        <dbReference type="ARBA" id="ARBA00000829"/>
    </source>
</evidence>
<dbReference type="InterPro" id="IPR050887">
    <property type="entry name" value="Beta-mannosidase_GH2"/>
</dbReference>
<keyword evidence="19" id="KW-1185">Reference proteome</keyword>
<dbReference type="eggNOG" id="COG3250">
    <property type="taxonomic scope" value="Bacteria"/>
</dbReference>
<dbReference type="FunFam" id="3.20.20.80:FF:000050">
    <property type="entry name" value="Beta-mannosidase B"/>
    <property type="match status" value="1"/>
</dbReference>
<proteinExistence type="inferred from homology"/>
<dbReference type="Pfam" id="PF17786">
    <property type="entry name" value="Mannosidase_ig"/>
    <property type="match status" value="1"/>
</dbReference>
<reference evidence="18 19" key="1">
    <citation type="submission" date="2011-11" db="EMBL/GenBank/DDBJ databases">
        <title>Complete sequence of Granulicella mallensis MP5ACTX8.</title>
        <authorList>
            <consortium name="US DOE Joint Genome Institute"/>
            <person name="Lucas S."/>
            <person name="Copeland A."/>
            <person name="Lapidus A."/>
            <person name="Cheng J.-F."/>
            <person name="Goodwin L."/>
            <person name="Pitluck S."/>
            <person name="Peters L."/>
            <person name="Lu M."/>
            <person name="Detter J.C."/>
            <person name="Han C."/>
            <person name="Tapia R."/>
            <person name="Land M."/>
            <person name="Hauser L."/>
            <person name="Kyrpides N."/>
            <person name="Ivanova N."/>
            <person name="Mikhailova N."/>
            <person name="Pagani I."/>
            <person name="Rawat S."/>
            <person name="Mannisto M."/>
            <person name="Haggblom M."/>
            <person name="Woyke T."/>
        </authorList>
    </citation>
    <scope>NUCLEOTIDE SEQUENCE [LARGE SCALE GENOMIC DNA]</scope>
    <source>
        <strain evidence="19">ATCC BAA-1857 / DSM 23137 / MP5ACTX8</strain>
    </source>
</reference>
<dbReference type="KEGG" id="gma:AciX8_0847"/>
<dbReference type="Proteomes" id="UP000007113">
    <property type="component" value="Chromosome"/>
</dbReference>
<dbReference type="InterPro" id="IPR017853">
    <property type="entry name" value="GH"/>
</dbReference>
<dbReference type="OrthoDB" id="9801077at2"/>
<feature type="signal peptide" evidence="13">
    <location>
        <begin position="1"/>
        <end position="23"/>
    </location>
</feature>
<gene>
    <name evidence="18" type="ordered locus">AciX8_0847</name>
</gene>
<dbReference type="Gene3D" id="2.60.120.260">
    <property type="entry name" value="Galactose-binding domain-like"/>
    <property type="match status" value="1"/>
</dbReference>
<evidence type="ECO:0000256" key="5">
    <source>
        <dbReference type="ARBA" id="ARBA00012754"/>
    </source>
</evidence>
<evidence type="ECO:0000256" key="10">
    <source>
        <dbReference type="ARBA" id="ARBA00038429"/>
    </source>
</evidence>
<evidence type="ECO:0000259" key="14">
    <source>
        <dbReference type="Pfam" id="PF00703"/>
    </source>
</evidence>
<dbReference type="HOGENOM" id="CLU_005015_3_2_0"/>
<keyword evidence="9 18" id="KW-0326">Glycosidase</keyword>
<dbReference type="SUPFAM" id="SSF49785">
    <property type="entry name" value="Galactose-binding domain-like"/>
    <property type="match status" value="1"/>
</dbReference>